<protein>
    <submittedName>
        <fullName evidence="3">Uncharacterized protein</fullName>
    </submittedName>
</protein>
<proteinExistence type="predicted"/>
<dbReference type="OrthoDB" id="4158477at2759"/>
<name>W6YX52_COCMI</name>
<gene>
    <name evidence="3" type="ORF">COCMIDRAFT_8279</name>
</gene>
<organism evidence="3 4">
    <name type="scientific">Bipolaris oryzae ATCC 44560</name>
    <dbReference type="NCBI Taxonomy" id="930090"/>
    <lineage>
        <taxon>Eukaryota</taxon>
        <taxon>Fungi</taxon>
        <taxon>Dikarya</taxon>
        <taxon>Ascomycota</taxon>
        <taxon>Pezizomycotina</taxon>
        <taxon>Dothideomycetes</taxon>
        <taxon>Pleosporomycetidae</taxon>
        <taxon>Pleosporales</taxon>
        <taxon>Pleosporineae</taxon>
        <taxon>Pleosporaceae</taxon>
        <taxon>Bipolaris</taxon>
    </lineage>
</organism>
<sequence length="409" mass="43981">MRSVSILSLATAVAADYGYGVQSTSSKLGYTTVYPGHGKEPVTVTAQYQPVPTYVNGEWSEYEAVSTVITDGYGKEVTVTATNQDVTVYATKKTITHTVTATPEGYAHPTGYYRGSGESHTNKTWYELCEEIHEMPYDHIGPHALPRYPGNPKYTGNKDEQGVTIKKYSGGKWSTYMHTFTYGAPKPQVTTFDAPGVYTVPANDMTVATPTIVTAEQTYHAVANKPVTYGGQIAEVTKPTTIAAVYIGYETEGTMTNTITHSTTVTCSTAGTYTIVKPTTTVYDHDTTVIYPSITQYEAGVYHHPAETVTVTEAHQPYTCSFEQTSTYPAATSASAYSSAPVYSSAPSYSTGEATSTTPYAADPSSDYDEPIESYGHASAGYVKRGGVLQRRKAAPAPANAHAKFAILV</sequence>
<keyword evidence="4" id="KW-1185">Reference proteome</keyword>
<feature type="region of interest" description="Disordered" evidence="1">
    <location>
        <begin position="348"/>
        <end position="367"/>
    </location>
</feature>
<dbReference type="eggNOG" id="ENOG502RI5Z">
    <property type="taxonomic scope" value="Eukaryota"/>
</dbReference>
<accession>W6YX52</accession>
<evidence type="ECO:0000313" key="3">
    <source>
        <dbReference type="EMBL" id="EUC42103.1"/>
    </source>
</evidence>
<feature type="chain" id="PRO_5013311550" evidence="2">
    <location>
        <begin position="16"/>
        <end position="409"/>
    </location>
</feature>
<dbReference type="STRING" id="930090.W6YX52"/>
<feature type="signal peptide" evidence="2">
    <location>
        <begin position="1"/>
        <end position="15"/>
    </location>
</feature>
<evidence type="ECO:0000256" key="2">
    <source>
        <dbReference type="SAM" id="SignalP"/>
    </source>
</evidence>
<dbReference type="HOGENOM" id="CLU_660539_0_0_1"/>
<dbReference type="RefSeq" id="XP_007691371.1">
    <property type="nucleotide sequence ID" value="XM_007693181.1"/>
</dbReference>
<dbReference type="Proteomes" id="UP000054032">
    <property type="component" value="Unassembled WGS sequence"/>
</dbReference>
<evidence type="ECO:0000256" key="1">
    <source>
        <dbReference type="SAM" id="MobiDB-lite"/>
    </source>
</evidence>
<dbReference type="EMBL" id="KI964073">
    <property type="protein sequence ID" value="EUC42103.1"/>
    <property type="molecule type" value="Genomic_DNA"/>
</dbReference>
<dbReference type="KEGG" id="bor:COCMIDRAFT_8279"/>
<dbReference type="GeneID" id="19126131"/>
<keyword evidence="2" id="KW-0732">Signal</keyword>
<dbReference type="AlphaFoldDB" id="W6YX52"/>
<reference evidence="3 4" key="1">
    <citation type="journal article" date="2013" name="PLoS Genet.">
        <title>Comparative genome structure, secondary metabolite, and effector coding capacity across Cochliobolus pathogens.</title>
        <authorList>
            <person name="Condon B.J."/>
            <person name="Leng Y."/>
            <person name="Wu D."/>
            <person name="Bushley K.E."/>
            <person name="Ohm R.A."/>
            <person name="Otillar R."/>
            <person name="Martin J."/>
            <person name="Schackwitz W."/>
            <person name="Grimwood J."/>
            <person name="MohdZainudin N."/>
            <person name="Xue C."/>
            <person name="Wang R."/>
            <person name="Manning V.A."/>
            <person name="Dhillon B."/>
            <person name="Tu Z.J."/>
            <person name="Steffenson B.J."/>
            <person name="Salamov A."/>
            <person name="Sun H."/>
            <person name="Lowry S."/>
            <person name="LaButti K."/>
            <person name="Han J."/>
            <person name="Copeland A."/>
            <person name="Lindquist E."/>
            <person name="Barry K."/>
            <person name="Schmutz J."/>
            <person name="Baker S.E."/>
            <person name="Ciuffetti L.M."/>
            <person name="Grigoriev I.V."/>
            <person name="Zhong S."/>
            <person name="Turgeon B.G."/>
        </authorList>
    </citation>
    <scope>NUCLEOTIDE SEQUENCE [LARGE SCALE GENOMIC DNA]</scope>
    <source>
        <strain evidence="3 4">ATCC 44560</strain>
    </source>
</reference>
<evidence type="ECO:0000313" key="4">
    <source>
        <dbReference type="Proteomes" id="UP000054032"/>
    </source>
</evidence>